<protein>
    <submittedName>
        <fullName evidence="1">Uncharacterized protein</fullName>
    </submittedName>
</protein>
<accession>A0AA47I6N3</accession>
<dbReference type="EMBL" id="CP086239">
    <property type="protein sequence ID" value="WAG59604.1"/>
    <property type="molecule type" value="Genomic_DNA"/>
</dbReference>
<organism evidence="1 2">
    <name type="scientific">Clostridium estertheticum</name>
    <dbReference type="NCBI Taxonomy" id="238834"/>
    <lineage>
        <taxon>Bacteria</taxon>
        <taxon>Bacillati</taxon>
        <taxon>Bacillota</taxon>
        <taxon>Clostridia</taxon>
        <taxon>Eubacteriales</taxon>
        <taxon>Clostridiaceae</taxon>
        <taxon>Clostridium</taxon>
    </lineage>
</organism>
<evidence type="ECO:0000313" key="1">
    <source>
        <dbReference type="EMBL" id="WAG59604.1"/>
    </source>
</evidence>
<name>A0AA47I6N3_9CLOT</name>
<dbReference type="RefSeq" id="WP_216124541.1">
    <property type="nucleotide sequence ID" value="NZ_CP086239.1"/>
</dbReference>
<proteinExistence type="predicted"/>
<dbReference type="AlphaFoldDB" id="A0AA47I6N3"/>
<sequence length="211" mass="25277">MSLYKYFKEDYEKIIEMDNDVYKSIDAFSDVLVEGEKRKYSEPLVEVFIHKTKSEMFLVLDCFDLDVGLIEKICDEWQDRVLNFVNFGKEYRDRMEFLKYNISLIILCKNEIGNKDDNFRFEAEKSIKICRKLFLICNNKGEINNDDKAMIPFYFAAVEPFDNDKIEKMERELENLLPKDIEIDSICKKEKLESEDINKLYRWLSEIDNNN</sequence>
<gene>
    <name evidence="1" type="ORF">LL038_18510</name>
</gene>
<evidence type="ECO:0000313" key="2">
    <source>
        <dbReference type="Proteomes" id="UP001164733"/>
    </source>
</evidence>
<dbReference type="Proteomes" id="UP001164733">
    <property type="component" value="Chromosome"/>
</dbReference>
<reference evidence="1" key="1">
    <citation type="submission" date="2021-11" db="EMBL/GenBank/DDBJ databases">
        <title>Clostridia strains as spoilage organisms.</title>
        <authorList>
            <person name="Wambui J."/>
            <person name="Stevens M.J.A."/>
            <person name="Stephan R."/>
        </authorList>
    </citation>
    <scope>NUCLEOTIDE SEQUENCE</scope>
    <source>
        <strain evidence="1">CF009</strain>
    </source>
</reference>